<dbReference type="NCBIfam" id="TIGR02122">
    <property type="entry name" value="TRAP_TAXI"/>
    <property type="match status" value="1"/>
</dbReference>
<dbReference type="PATRIC" id="fig|35806.4.peg.1983"/>
<dbReference type="EMBL" id="AP014800">
    <property type="protein sequence ID" value="BAQ69080.1"/>
    <property type="molecule type" value="Genomic_DNA"/>
</dbReference>
<reference evidence="1 2" key="1">
    <citation type="submission" date="2015-02" db="EMBL/GenBank/DDBJ databases">
        <title>Genome sequene of Rhodovulum sulfidophilum DSM 2351.</title>
        <authorList>
            <person name="Nagao N."/>
        </authorList>
    </citation>
    <scope>NUCLEOTIDE SEQUENCE [LARGE SCALE GENOMIC DNA]</scope>
    <source>
        <strain evidence="1 2">DSM 2351</strain>
    </source>
</reference>
<proteinExistence type="predicted"/>
<dbReference type="eggNOG" id="COG2358">
    <property type="taxonomic scope" value="Bacteria"/>
</dbReference>
<dbReference type="InterPro" id="IPR011852">
    <property type="entry name" value="TRAP_TAXI"/>
</dbReference>
<protein>
    <submittedName>
        <fullName evidence="1">KDPG and KHG aldolase</fullName>
    </submittedName>
</protein>
<organism evidence="1 2">
    <name type="scientific">Rhodovulum sulfidophilum</name>
    <name type="common">Rhodobacter sulfidophilus</name>
    <dbReference type="NCBI Taxonomy" id="35806"/>
    <lineage>
        <taxon>Bacteria</taxon>
        <taxon>Pseudomonadati</taxon>
        <taxon>Pseudomonadota</taxon>
        <taxon>Alphaproteobacteria</taxon>
        <taxon>Rhodobacterales</taxon>
        <taxon>Paracoccaceae</taxon>
        <taxon>Rhodovulum</taxon>
    </lineage>
</organism>
<dbReference type="KEGG" id="rsu:NHU_01925"/>
<dbReference type="SUPFAM" id="SSF53850">
    <property type="entry name" value="Periplasmic binding protein-like II"/>
    <property type="match status" value="1"/>
</dbReference>
<dbReference type="Proteomes" id="UP000064912">
    <property type="component" value="Chromosome"/>
</dbReference>
<evidence type="ECO:0000313" key="2">
    <source>
        <dbReference type="Proteomes" id="UP000064912"/>
    </source>
</evidence>
<accession>A0A0D6B2G9</accession>
<evidence type="ECO:0000313" key="1">
    <source>
        <dbReference type="EMBL" id="BAQ69080.1"/>
    </source>
</evidence>
<name>A0A0D6B2G9_RHOSU</name>
<gene>
    <name evidence="1" type="ORF">NHU_01925</name>
</gene>
<dbReference type="AlphaFoldDB" id="A0A0D6B2G9"/>
<dbReference type="PANTHER" id="PTHR42941:SF1">
    <property type="entry name" value="SLL1037 PROTEIN"/>
    <property type="match status" value="1"/>
</dbReference>
<sequence length="356" mass="38197">MSLFSRPFPGLQAGLLVIFIAIAGLVTATSVPAQTFEKNILTGGPTGTYIQFGRDIAGIAAECGITLNVRESAGSLENFVGVRQRSFTQFGIVQSDVLEYLRTYAANDPEMARTIAGVRIAFPLYNEEVHLLARADIGSLADLAGRRVAVGVENSGTHVTATLVLDLAEVAAERVQIGPDESLRQLLAGEIDAFFYVAGAPTKLFQTPGIAAGQFHLLALTDPVLQAVYTPATIPDGTYPFQSGPVEAVAVKAVLMTYDYRIRKNRYHRASCDAVRSISHLVLRRFDALKETGHPKWSQVDLTDIPPGWEVAACVNMGIDPEFSLPCTREDATAGPGANEANALYRRRVCAAIGGC</sequence>
<dbReference type="PANTHER" id="PTHR42941">
    <property type="entry name" value="SLL1037 PROTEIN"/>
    <property type="match status" value="1"/>
</dbReference>
<dbReference type="Gene3D" id="3.40.190.10">
    <property type="entry name" value="Periplasmic binding protein-like II"/>
    <property type="match status" value="1"/>
</dbReference>
<dbReference type="Pfam" id="PF16868">
    <property type="entry name" value="NMT1_3"/>
    <property type="match status" value="1"/>
</dbReference>